<dbReference type="GO" id="GO:0007088">
    <property type="term" value="P:regulation of mitotic nuclear division"/>
    <property type="evidence" value="ECO:0007669"/>
    <property type="project" value="InterPro"/>
</dbReference>
<dbReference type="GO" id="GO:0045835">
    <property type="term" value="P:negative regulation of meiotic nuclear division"/>
    <property type="evidence" value="ECO:0007669"/>
    <property type="project" value="InterPro"/>
</dbReference>
<dbReference type="PANTHER" id="PTHR15493:SF9">
    <property type="entry name" value="GH14043P"/>
    <property type="match status" value="1"/>
</dbReference>
<dbReference type="PANTHER" id="PTHR15493">
    <property type="entry name" value="F-BOX ONLY PROTEIN 5 AND 43"/>
    <property type="match status" value="1"/>
</dbReference>
<reference evidence="1" key="1">
    <citation type="journal article" date="2023" name="G3 (Bethesda)">
        <title>Whole genome assembly and annotation of the endangered Caribbean coral Acropora cervicornis.</title>
        <authorList>
            <person name="Selwyn J.D."/>
            <person name="Vollmer S.V."/>
        </authorList>
    </citation>
    <scope>NUCLEOTIDE SEQUENCE</scope>
    <source>
        <strain evidence="1">K2</strain>
    </source>
</reference>
<protein>
    <recommendedName>
        <fullName evidence="3">F-box only protein 43</fullName>
    </recommendedName>
</protein>
<dbReference type="SUPFAM" id="SSF81383">
    <property type="entry name" value="F-box domain"/>
    <property type="match status" value="1"/>
</dbReference>
<dbReference type="Proteomes" id="UP001249851">
    <property type="component" value="Unassembled WGS sequence"/>
</dbReference>
<gene>
    <name evidence="1" type="ORF">P5673_017575</name>
</gene>
<proteinExistence type="predicted"/>
<evidence type="ECO:0000313" key="2">
    <source>
        <dbReference type="Proteomes" id="UP001249851"/>
    </source>
</evidence>
<keyword evidence="2" id="KW-1185">Reference proteome</keyword>
<comment type="caution">
    <text evidence="1">The sequence shown here is derived from an EMBL/GenBank/DDBJ whole genome shotgun (WGS) entry which is preliminary data.</text>
</comment>
<dbReference type="InterPro" id="IPR047147">
    <property type="entry name" value="FBX5_43"/>
</dbReference>
<dbReference type="AlphaFoldDB" id="A0AAD9QES7"/>
<evidence type="ECO:0000313" key="1">
    <source>
        <dbReference type="EMBL" id="KAK2559991.1"/>
    </source>
</evidence>
<organism evidence="1 2">
    <name type="scientific">Acropora cervicornis</name>
    <name type="common">Staghorn coral</name>
    <dbReference type="NCBI Taxonomy" id="6130"/>
    <lineage>
        <taxon>Eukaryota</taxon>
        <taxon>Metazoa</taxon>
        <taxon>Cnidaria</taxon>
        <taxon>Anthozoa</taxon>
        <taxon>Hexacorallia</taxon>
        <taxon>Scleractinia</taxon>
        <taxon>Astrocoeniina</taxon>
        <taxon>Acroporidae</taxon>
        <taxon>Acropora</taxon>
    </lineage>
</organism>
<reference evidence="1" key="2">
    <citation type="journal article" date="2023" name="Science">
        <title>Genomic signatures of disease resistance in endangered staghorn corals.</title>
        <authorList>
            <person name="Vollmer S.V."/>
            <person name="Selwyn J.D."/>
            <person name="Despard B.A."/>
            <person name="Roesel C.L."/>
        </authorList>
    </citation>
    <scope>NUCLEOTIDE SEQUENCE</scope>
    <source>
        <strain evidence="1">K2</strain>
    </source>
</reference>
<evidence type="ECO:0008006" key="3">
    <source>
        <dbReference type="Google" id="ProtNLM"/>
    </source>
</evidence>
<dbReference type="InterPro" id="IPR036047">
    <property type="entry name" value="F-box-like_dom_sf"/>
</dbReference>
<accession>A0AAD9QES7</accession>
<sequence>MEDADILTKKRDNSHGCSSYLLSSESLGDHQFGLSTPNFGEALTSSYFNSPSSSEKVVHPGTRLDSLQDLTELTLDLDDSDRELSKQKCSQRSPFHPEDRIAGLRCGKQHLDILSDLLALGCTSICEKICSYMKAQDLYRFGCVSFRWRRFLHESHHEGMRWRGYKKRCKEIFIESEKENCRTPHFQNSSSYDEVTTFPLREINLKLSQRQSQDQQNKASKTPKSQICSCHSITPQTNNELRPCPKCTSPSTVSKSHNGHFQCQKCGLRFCPTCLRDTEQHVKSKKCYGLSTAQFERLGPRKCEKNIVGHKKTKYRLRRL</sequence>
<name>A0AAD9QES7_ACRCE</name>
<dbReference type="EMBL" id="JARQWQ010000038">
    <property type="protein sequence ID" value="KAK2559991.1"/>
    <property type="molecule type" value="Genomic_DNA"/>
</dbReference>